<dbReference type="PaxDb" id="1286170-RORB6_22165"/>
<evidence type="ECO:0000256" key="1">
    <source>
        <dbReference type="ARBA" id="ARBA00009175"/>
    </source>
</evidence>
<dbReference type="NCBIfam" id="TIGR01256">
    <property type="entry name" value="modA"/>
    <property type="match status" value="1"/>
</dbReference>
<feature type="binding site" evidence="4">
    <location>
        <position position="58"/>
    </location>
    <ligand>
        <name>molybdate</name>
        <dbReference type="ChEBI" id="CHEBI:36264"/>
    </ligand>
</feature>
<evidence type="ECO:0000313" key="7">
    <source>
        <dbReference type="EMBL" id="UXE38876.1"/>
    </source>
</evidence>
<dbReference type="EMBL" id="NKYI01000030">
    <property type="protein sequence ID" value="PIK81835.1"/>
    <property type="molecule type" value="Genomic_DNA"/>
</dbReference>
<dbReference type="PANTHER" id="PTHR30632:SF17">
    <property type="entry name" value="MOLYBDATE-BINDING PROTEIN MODA"/>
    <property type="match status" value="1"/>
</dbReference>
<dbReference type="GO" id="GO:0046872">
    <property type="term" value="F:metal ion binding"/>
    <property type="evidence" value="ECO:0007669"/>
    <property type="project" value="UniProtKB-KW"/>
</dbReference>
<dbReference type="Gene3D" id="3.40.190.10">
    <property type="entry name" value="Periplasmic binding protein-like II"/>
    <property type="match status" value="2"/>
</dbReference>
<evidence type="ECO:0000313" key="6">
    <source>
        <dbReference type="EMBL" id="PIK81835.1"/>
    </source>
</evidence>
<name>A0A1Y6GBT5_RAOOR</name>
<dbReference type="EMBL" id="CP104450">
    <property type="protein sequence ID" value="UXE38876.1"/>
    <property type="molecule type" value="Genomic_DNA"/>
</dbReference>
<dbReference type="AlphaFoldDB" id="A0A1Y6GBT5"/>
<reference evidence="6 8" key="1">
    <citation type="submission" date="2017-07" db="EMBL/GenBank/DDBJ databases">
        <title>Raoultella ornithinolytica strain HH3 draft genome.</title>
        <authorList>
            <person name="Duceppe M.-O."/>
            <person name="Huang H."/>
            <person name="Phipps-Todd B."/>
        </authorList>
    </citation>
    <scope>NUCLEOTIDE SEQUENCE [LARGE SCALE GENOMIC DNA]</scope>
    <source>
        <strain evidence="6 8">HH3</strain>
    </source>
</reference>
<dbReference type="PANTHER" id="PTHR30632">
    <property type="entry name" value="MOLYBDATE-BINDING PERIPLASMIC PROTEIN"/>
    <property type="match status" value="1"/>
</dbReference>
<evidence type="ECO:0000256" key="5">
    <source>
        <dbReference type="SAM" id="SignalP"/>
    </source>
</evidence>
<sequence>MKIIKWIVIALAALGSPLAFAAELHLYAGAGLRVPVDQIVARYEKESGNTVIVEYGGSGQILTRYQLTQQGDLFLPGSADYVEKLRQQGKVAAAFPLVHHTPVMAVRKDKAAGIDSYAALADSSLKIGMGDPQSIALGKSGEKLLEATGYGEALRQKVVVRTATIKQLVLYLLNGDVDAAVIGRTDAVKNRQQLVLLPVPANTPDEVATLAVLRTSQHPEEARQLANAFTSAQGIKTFTDLGYLPLEK</sequence>
<evidence type="ECO:0000313" key="8">
    <source>
        <dbReference type="Proteomes" id="UP000229713"/>
    </source>
</evidence>
<gene>
    <name evidence="6" type="primary">modA</name>
    <name evidence="6" type="ORF">CFY86_23790</name>
    <name evidence="7" type="ORF">N2J37_03545</name>
</gene>
<accession>A0A1Y6GBT5</accession>
<feature type="binding site" evidence="4">
    <location>
        <position position="165"/>
    </location>
    <ligand>
        <name>molybdate</name>
        <dbReference type="ChEBI" id="CHEBI:36264"/>
    </ligand>
</feature>
<dbReference type="RefSeq" id="WP_015585704.1">
    <property type="nucleotide sequence ID" value="NZ_ABDFAB020000006.1"/>
</dbReference>
<dbReference type="InterPro" id="IPR050682">
    <property type="entry name" value="ModA/WtpA"/>
</dbReference>
<protein>
    <submittedName>
        <fullName evidence="6">Molybdate ABC transporter substrate-binding protein</fullName>
    </submittedName>
</protein>
<feature type="signal peptide" evidence="5">
    <location>
        <begin position="1"/>
        <end position="21"/>
    </location>
</feature>
<reference evidence="7" key="2">
    <citation type="submission" date="2022-09" db="EMBL/GenBank/DDBJ databases">
        <title>Multidrug resistance Raoultella ornithinolytica Strain MQB_Silv_108.</title>
        <authorList>
            <person name="Quintela-Baluja M."/>
        </authorList>
    </citation>
    <scope>NUCLEOTIDE SEQUENCE</scope>
    <source>
        <strain evidence="7">MQB_Silv_108</strain>
    </source>
</reference>
<dbReference type="GeneID" id="93752206"/>
<dbReference type="InterPro" id="IPR005950">
    <property type="entry name" value="ModA"/>
</dbReference>
<proteinExistence type="inferred from homology"/>
<dbReference type="SUPFAM" id="SSF53850">
    <property type="entry name" value="Periplasmic binding protein-like II"/>
    <property type="match status" value="1"/>
</dbReference>
<organism evidence="6 8">
    <name type="scientific">Raoultella ornithinolytica</name>
    <name type="common">Klebsiella ornithinolytica</name>
    <dbReference type="NCBI Taxonomy" id="54291"/>
    <lineage>
        <taxon>Bacteria</taxon>
        <taxon>Pseudomonadati</taxon>
        <taxon>Pseudomonadota</taxon>
        <taxon>Gammaproteobacteria</taxon>
        <taxon>Enterobacterales</taxon>
        <taxon>Enterobacteriaceae</taxon>
        <taxon>Klebsiella/Raoultella group</taxon>
        <taxon>Raoultella</taxon>
    </lineage>
</organism>
<keyword evidence="3 5" id="KW-0732">Signal</keyword>
<dbReference type="GO" id="GO:0015689">
    <property type="term" value="P:molybdate ion transport"/>
    <property type="evidence" value="ECO:0007669"/>
    <property type="project" value="InterPro"/>
</dbReference>
<dbReference type="Pfam" id="PF13531">
    <property type="entry name" value="SBP_bac_11"/>
    <property type="match status" value="1"/>
</dbReference>
<dbReference type="GO" id="GO:0030973">
    <property type="term" value="F:molybdate ion binding"/>
    <property type="evidence" value="ECO:0007669"/>
    <property type="project" value="TreeGrafter"/>
</dbReference>
<keyword evidence="4" id="KW-0500">Molybdenum</keyword>
<dbReference type="GO" id="GO:0030288">
    <property type="term" value="C:outer membrane-bounded periplasmic space"/>
    <property type="evidence" value="ECO:0007669"/>
    <property type="project" value="TreeGrafter"/>
</dbReference>
<evidence type="ECO:0000256" key="3">
    <source>
        <dbReference type="ARBA" id="ARBA00022729"/>
    </source>
</evidence>
<feature type="chain" id="PRO_5015073071" evidence="5">
    <location>
        <begin position="22"/>
        <end position="248"/>
    </location>
</feature>
<evidence type="ECO:0000256" key="4">
    <source>
        <dbReference type="PIRSR" id="PIRSR004846-1"/>
    </source>
</evidence>
<dbReference type="Proteomes" id="UP000229713">
    <property type="component" value="Unassembled WGS sequence"/>
</dbReference>
<dbReference type="eggNOG" id="COG0725">
    <property type="taxonomic scope" value="Bacteria"/>
</dbReference>
<comment type="similarity">
    <text evidence="1">Belongs to the bacterial solute-binding protein ModA family.</text>
</comment>
<dbReference type="Proteomes" id="UP001064206">
    <property type="component" value="Chromosome"/>
</dbReference>
<dbReference type="PIRSF" id="PIRSF004846">
    <property type="entry name" value="ModA"/>
    <property type="match status" value="1"/>
</dbReference>
<keyword evidence="2 4" id="KW-0479">Metal-binding</keyword>
<evidence type="ECO:0000256" key="2">
    <source>
        <dbReference type="ARBA" id="ARBA00022723"/>
    </source>
</evidence>